<dbReference type="Proteomes" id="UP000468388">
    <property type="component" value="Unassembled WGS sequence"/>
</dbReference>
<dbReference type="OrthoDB" id="9131998at2"/>
<name>A0A6N8JFW5_9BACT</name>
<dbReference type="RefSeq" id="WP_157301820.1">
    <property type="nucleotide sequence ID" value="NZ_BAAAZB010000026.1"/>
</dbReference>
<accession>A0A6N8JFW5</accession>
<gene>
    <name evidence="1" type="ORF">GO495_21595</name>
</gene>
<dbReference type="EMBL" id="WRXO01000007">
    <property type="protein sequence ID" value="MVT43206.1"/>
    <property type="molecule type" value="Genomic_DNA"/>
</dbReference>
<keyword evidence="2" id="KW-1185">Reference proteome</keyword>
<comment type="caution">
    <text evidence="1">The sequence shown here is derived from an EMBL/GenBank/DDBJ whole genome shotgun (WGS) entry which is preliminary data.</text>
</comment>
<organism evidence="1 2">
    <name type="scientific">Chitinophaga oryziterrae</name>
    <dbReference type="NCBI Taxonomy" id="1031224"/>
    <lineage>
        <taxon>Bacteria</taxon>
        <taxon>Pseudomonadati</taxon>
        <taxon>Bacteroidota</taxon>
        <taxon>Chitinophagia</taxon>
        <taxon>Chitinophagales</taxon>
        <taxon>Chitinophagaceae</taxon>
        <taxon>Chitinophaga</taxon>
    </lineage>
</organism>
<sequence length="122" mass="14140">MQDARVKIIGKLKEDLKANFIEALDCNNLNNNELILLCDYSEFVIPIGYCFTEIIRQNGSVFSAKIILRNVSQQLFFPLEEIPHGWKTVCKYEFVEGAIPNEVQELPILGGWTHFDRYLIFK</sequence>
<dbReference type="AlphaFoldDB" id="A0A6N8JFW5"/>
<reference evidence="1 2" key="1">
    <citation type="submission" date="2019-12" db="EMBL/GenBank/DDBJ databases">
        <title>The draft genomic sequence of strain Chitinophaga oryziterrae JCM 16595.</title>
        <authorList>
            <person name="Zhang X."/>
        </authorList>
    </citation>
    <scope>NUCLEOTIDE SEQUENCE [LARGE SCALE GENOMIC DNA]</scope>
    <source>
        <strain evidence="1 2">JCM 16595</strain>
    </source>
</reference>
<evidence type="ECO:0000313" key="1">
    <source>
        <dbReference type="EMBL" id="MVT43206.1"/>
    </source>
</evidence>
<evidence type="ECO:0000313" key="2">
    <source>
        <dbReference type="Proteomes" id="UP000468388"/>
    </source>
</evidence>
<proteinExistence type="predicted"/>
<protein>
    <submittedName>
        <fullName evidence="1">Uncharacterized protein</fullName>
    </submittedName>
</protein>